<evidence type="ECO:0000256" key="16">
    <source>
        <dbReference type="ARBA" id="ARBA00023285"/>
    </source>
</evidence>
<organism evidence="24 25">
    <name type="scientific">Johnsonella ignava ATCC 51276</name>
    <dbReference type="NCBI Taxonomy" id="679200"/>
    <lineage>
        <taxon>Bacteria</taxon>
        <taxon>Bacillati</taxon>
        <taxon>Bacillota</taxon>
        <taxon>Clostridia</taxon>
        <taxon>Lachnospirales</taxon>
        <taxon>Lachnospiraceae</taxon>
        <taxon>Johnsonella</taxon>
    </lineage>
</organism>
<dbReference type="PROSITE" id="PS51332">
    <property type="entry name" value="B12_BINDING"/>
    <property type="match status" value="1"/>
</dbReference>
<accession>G5GES1</accession>
<keyword evidence="11 19" id="KW-0808">Transferase</keyword>
<dbReference type="eggNOG" id="COG1410">
    <property type="taxonomic scope" value="Bacteria"/>
</dbReference>
<name>G5GES1_9FIRM</name>
<dbReference type="PROSITE" id="PS51337">
    <property type="entry name" value="B12_BINDING_NTER"/>
    <property type="match status" value="1"/>
</dbReference>
<feature type="domain" description="Hcy-binding" evidence="20">
    <location>
        <begin position="12"/>
        <end position="295"/>
    </location>
</feature>
<dbReference type="InterPro" id="IPR000489">
    <property type="entry name" value="Pterin-binding_dom"/>
</dbReference>
<evidence type="ECO:0000256" key="12">
    <source>
        <dbReference type="ARBA" id="ARBA00022691"/>
    </source>
</evidence>
<feature type="binding site" evidence="19">
    <location>
        <position position="217"/>
    </location>
    <ligand>
        <name>Zn(2+)</name>
        <dbReference type="ChEBI" id="CHEBI:29105"/>
    </ligand>
</feature>
<evidence type="ECO:0000256" key="1">
    <source>
        <dbReference type="ARBA" id="ARBA00001700"/>
    </source>
</evidence>
<evidence type="ECO:0000256" key="6">
    <source>
        <dbReference type="ARBA" id="ARBA00012032"/>
    </source>
</evidence>
<evidence type="ECO:0000259" key="22">
    <source>
        <dbReference type="PROSITE" id="PS51332"/>
    </source>
</evidence>
<evidence type="ECO:0000256" key="4">
    <source>
        <dbReference type="ARBA" id="ARBA00005178"/>
    </source>
</evidence>
<keyword evidence="10" id="KW-0846">Cobalamin</keyword>
<evidence type="ECO:0000259" key="23">
    <source>
        <dbReference type="PROSITE" id="PS51337"/>
    </source>
</evidence>
<dbReference type="SUPFAM" id="SSF51717">
    <property type="entry name" value="Dihydropteroate synthetase-like"/>
    <property type="match status" value="1"/>
</dbReference>
<dbReference type="Gene3D" id="1.10.1240.10">
    <property type="entry name" value="Methionine synthase domain"/>
    <property type="match status" value="1"/>
</dbReference>
<feature type="binding site" evidence="19">
    <location>
        <position position="280"/>
    </location>
    <ligand>
        <name>Zn(2+)</name>
        <dbReference type="ChEBI" id="CHEBI:29105"/>
    </ligand>
</feature>
<keyword evidence="8 19" id="KW-0489">Methyltransferase</keyword>
<keyword evidence="13 19" id="KW-0479">Metal-binding</keyword>
<dbReference type="UniPathway" id="UPA00051">
    <property type="reaction ID" value="UER00081"/>
</dbReference>
<dbReference type="PROSITE" id="PS50970">
    <property type="entry name" value="HCY"/>
    <property type="match status" value="1"/>
</dbReference>
<proteinExistence type="inferred from homology"/>
<dbReference type="Gene3D" id="3.20.20.330">
    <property type="entry name" value="Homocysteine-binding-like domain"/>
    <property type="match status" value="1"/>
</dbReference>
<evidence type="ECO:0000256" key="3">
    <source>
        <dbReference type="ARBA" id="ARBA00001956"/>
    </source>
</evidence>
<evidence type="ECO:0000259" key="20">
    <source>
        <dbReference type="PROSITE" id="PS50970"/>
    </source>
</evidence>
<dbReference type="GO" id="GO:0046872">
    <property type="term" value="F:metal ion binding"/>
    <property type="evidence" value="ECO:0007669"/>
    <property type="project" value="UniProtKB-KW"/>
</dbReference>
<evidence type="ECO:0000313" key="24">
    <source>
        <dbReference type="EMBL" id="EHI56612.1"/>
    </source>
</evidence>
<dbReference type="InterPro" id="IPR036594">
    <property type="entry name" value="Meth_synthase_dom"/>
</dbReference>
<dbReference type="Gene3D" id="3.40.50.280">
    <property type="entry name" value="Cobalamin-binding domain"/>
    <property type="match status" value="1"/>
</dbReference>
<dbReference type="Pfam" id="PF00809">
    <property type="entry name" value="Pterin_bind"/>
    <property type="match status" value="1"/>
</dbReference>
<comment type="pathway">
    <text evidence="4">Amino-acid biosynthesis; L-methionine biosynthesis via de novo pathway; L-methionine from L-homocysteine (MetH route): step 1/1.</text>
</comment>
<evidence type="ECO:0000313" key="25">
    <source>
        <dbReference type="Proteomes" id="UP000003011"/>
    </source>
</evidence>
<dbReference type="Proteomes" id="UP000003011">
    <property type="component" value="Unassembled WGS sequence"/>
</dbReference>
<comment type="similarity">
    <text evidence="5">Belongs to the vitamin-B12 dependent methionine synthase family.</text>
</comment>
<dbReference type="GO" id="GO:0046653">
    <property type="term" value="P:tetrahydrofolate metabolic process"/>
    <property type="evidence" value="ECO:0007669"/>
    <property type="project" value="TreeGrafter"/>
</dbReference>
<dbReference type="GO" id="GO:0031419">
    <property type="term" value="F:cobalamin binding"/>
    <property type="evidence" value="ECO:0007669"/>
    <property type="project" value="UniProtKB-KW"/>
</dbReference>
<dbReference type="HOGENOM" id="CLU_004914_0_2_9"/>
<comment type="caution">
    <text evidence="24">The sequence shown here is derived from an EMBL/GenBank/DDBJ whole genome shotgun (WGS) entry which is preliminary data.</text>
</comment>
<keyword evidence="14 19" id="KW-0862">Zinc</keyword>
<dbReference type="PANTHER" id="PTHR45833">
    <property type="entry name" value="METHIONINE SYNTHASE"/>
    <property type="match status" value="1"/>
</dbReference>
<feature type="domain" description="Pterin-binding" evidence="21">
    <location>
        <begin position="360"/>
        <end position="604"/>
    </location>
</feature>
<dbReference type="EMBL" id="ACZL01000003">
    <property type="protein sequence ID" value="EHI56612.1"/>
    <property type="molecule type" value="Genomic_DNA"/>
</dbReference>
<dbReference type="InterPro" id="IPR036589">
    <property type="entry name" value="HCY_dom_sf"/>
</dbReference>
<evidence type="ECO:0000256" key="7">
    <source>
        <dbReference type="ARBA" id="ARBA00013998"/>
    </source>
</evidence>
<evidence type="ECO:0000256" key="10">
    <source>
        <dbReference type="ARBA" id="ARBA00022628"/>
    </source>
</evidence>
<evidence type="ECO:0000256" key="19">
    <source>
        <dbReference type="PROSITE-ProRule" id="PRU00333"/>
    </source>
</evidence>
<comment type="catalytic activity">
    <reaction evidence="1">
        <text>(6S)-5-methyl-5,6,7,8-tetrahydrofolate + L-homocysteine = (6S)-5,6,7,8-tetrahydrofolate + L-methionine</text>
        <dbReference type="Rhea" id="RHEA:11172"/>
        <dbReference type="ChEBI" id="CHEBI:18608"/>
        <dbReference type="ChEBI" id="CHEBI:57453"/>
        <dbReference type="ChEBI" id="CHEBI:57844"/>
        <dbReference type="ChEBI" id="CHEBI:58199"/>
        <dbReference type="EC" id="2.1.1.13"/>
    </reaction>
</comment>
<dbReference type="AlphaFoldDB" id="G5GES1"/>
<dbReference type="InterPro" id="IPR003759">
    <property type="entry name" value="Cbl-bd_cap"/>
</dbReference>
<dbReference type="Pfam" id="PF02574">
    <property type="entry name" value="S-methyl_trans"/>
    <property type="match status" value="1"/>
</dbReference>
<keyword evidence="12" id="KW-0949">S-adenosyl-L-methionine</keyword>
<comment type="cofactor">
    <cofactor evidence="2 19">
        <name>Zn(2+)</name>
        <dbReference type="ChEBI" id="CHEBI:29105"/>
    </cofactor>
</comment>
<dbReference type="InterPro" id="IPR011005">
    <property type="entry name" value="Dihydropteroate_synth-like_sf"/>
</dbReference>
<dbReference type="InterPro" id="IPR006158">
    <property type="entry name" value="Cobalamin-bd"/>
</dbReference>
<evidence type="ECO:0000256" key="14">
    <source>
        <dbReference type="ARBA" id="ARBA00022833"/>
    </source>
</evidence>
<keyword evidence="9" id="KW-0028">Amino-acid biosynthesis</keyword>
<feature type="domain" description="B12-binding" evidence="22">
    <location>
        <begin position="722"/>
        <end position="849"/>
    </location>
</feature>
<dbReference type="PROSITE" id="PS50972">
    <property type="entry name" value="PTERIN_BINDING"/>
    <property type="match status" value="1"/>
</dbReference>
<keyword evidence="15" id="KW-0486">Methionine biosynthesis</keyword>
<evidence type="ECO:0000256" key="11">
    <source>
        <dbReference type="ARBA" id="ARBA00022679"/>
    </source>
</evidence>
<dbReference type="PATRIC" id="fig|679200.3.peg.64"/>
<dbReference type="Pfam" id="PF02310">
    <property type="entry name" value="B12-binding"/>
    <property type="match status" value="1"/>
</dbReference>
<comment type="cofactor">
    <cofactor evidence="3">
        <name>methylcob(III)alamin</name>
        <dbReference type="ChEBI" id="CHEBI:28115"/>
    </cofactor>
</comment>
<evidence type="ECO:0000256" key="9">
    <source>
        <dbReference type="ARBA" id="ARBA00022605"/>
    </source>
</evidence>
<dbReference type="SMART" id="SM01018">
    <property type="entry name" value="B12-binding_2"/>
    <property type="match status" value="1"/>
</dbReference>
<dbReference type="eggNOG" id="COG0646">
    <property type="taxonomic scope" value="Bacteria"/>
</dbReference>
<evidence type="ECO:0000256" key="17">
    <source>
        <dbReference type="ARBA" id="ARBA00025552"/>
    </source>
</evidence>
<evidence type="ECO:0000256" key="13">
    <source>
        <dbReference type="ARBA" id="ARBA00022723"/>
    </source>
</evidence>
<dbReference type="GO" id="GO:0008705">
    <property type="term" value="F:methionine synthase activity"/>
    <property type="evidence" value="ECO:0007669"/>
    <property type="project" value="UniProtKB-EC"/>
</dbReference>
<dbReference type="SUPFAM" id="SSF52242">
    <property type="entry name" value="Cobalamin (vitamin B12)-binding domain"/>
    <property type="match status" value="1"/>
</dbReference>
<dbReference type="InterPro" id="IPR050554">
    <property type="entry name" value="Met_Synthase/Corrinoid"/>
</dbReference>
<dbReference type="InterPro" id="IPR036724">
    <property type="entry name" value="Cobalamin-bd_sf"/>
</dbReference>
<evidence type="ECO:0000256" key="15">
    <source>
        <dbReference type="ARBA" id="ARBA00023167"/>
    </source>
</evidence>
<gene>
    <name evidence="24" type="ORF">HMPREF9333_00059</name>
</gene>
<evidence type="ECO:0000256" key="18">
    <source>
        <dbReference type="ARBA" id="ARBA00031040"/>
    </source>
</evidence>
<dbReference type="SUPFAM" id="SSF47644">
    <property type="entry name" value="Methionine synthase domain"/>
    <property type="match status" value="1"/>
</dbReference>
<dbReference type="SUPFAM" id="SSF82282">
    <property type="entry name" value="Homocysteine S-methyltransferase"/>
    <property type="match status" value="1"/>
</dbReference>
<evidence type="ECO:0000256" key="8">
    <source>
        <dbReference type="ARBA" id="ARBA00022603"/>
    </source>
</evidence>
<dbReference type="CDD" id="cd02070">
    <property type="entry name" value="corrinoid_protein_B12-BD"/>
    <property type="match status" value="1"/>
</dbReference>
<comment type="function">
    <text evidence="17">Catalyzes the transfer of a methyl group from methyl-cobalamin to homocysteine, yielding enzyme-bound cob(I)alamin and methionine. Subsequently, remethylates the cofactor using methyltetrahydrofolate.</text>
</comment>
<dbReference type="Pfam" id="PF02607">
    <property type="entry name" value="B12-binding_2"/>
    <property type="match status" value="1"/>
</dbReference>
<dbReference type="Gene3D" id="3.20.20.20">
    <property type="entry name" value="Dihydropteroate synthase-like"/>
    <property type="match status" value="1"/>
</dbReference>
<evidence type="ECO:0000256" key="5">
    <source>
        <dbReference type="ARBA" id="ARBA00010398"/>
    </source>
</evidence>
<feature type="binding site" evidence="19">
    <location>
        <position position="281"/>
    </location>
    <ligand>
        <name>Zn(2+)</name>
        <dbReference type="ChEBI" id="CHEBI:29105"/>
    </ligand>
</feature>
<dbReference type="EC" id="2.1.1.13" evidence="6"/>
<dbReference type="PANTHER" id="PTHR45833:SF1">
    <property type="entry name" value="METHIONINE SYNTHASE"/>
    <property type="match status" value="1"/>
</dbReference>
<dbReference type="GO" id="GO:0032259">
    <property type="term" value="P:methylation"/>
    <property type="evidence" value="ECO:0007669"/>
    <property type="project" value="UniProtKB-KW"/>
</dbReference>
<evidence type="ECO:0000259" key="21">
    <source>
        <dbReference type="PROSITE" id="PS50972"/>
    </source>
</evidence>
<dbReference type="InterPro" id="IPR003726">
    <property type="entry name" value="HCY_dom"/>
</dbReference>
<reference evidence="24 25" key="1">
    <citation type="submission" date="2011-08" db="EMBL/GenBank/DDBJ databases">
        <title>The Genome Sequence of Johnsonella ignava ATCC 51276.</title>
        <authorList>
            <consortium name="The Broad Institute Genome Sequencing Platform"/>
            <person name="Earl A."/>
            <person name="Ward D."/>
            <person name="Feldgarden M."/>
            <person name="Gevers D."/>
            <person name="Izard J."/>
            <person name="Blanton J.M."/>
            <person name="Baranova O.V."/>
            <person name="Dewhirst F.E."/>
            <person name="Young S.K."/>
            <person name="Zeng Q."/>
            <person name="Gargeya S."/>
            <person name="Fitzgerald M."/>
            <person name="Haas B."/>
            <person name="Abouelleil A."/>
            <person name="Alvarado L."/>
            <person name="Arachchi H.M."/>
            <person name="Berlin A."/>
            <person name="Brown A."/>
            <person name="Chapman S.B."/>
            <person name="Chen Z."/>
            <person name="Dunbar C."/>
            <person name="Freedman E."/>
            <person name="Gearin G."/>
            <person name="Gellesch M."/>
            <person name="Goldberg J."/>
            <person name="Griggs A."/>
            <person name="Gujja S."/>
            <person name="Heiman D."/>
            <person name="Howarth C."/>
            <person name="Larson L."/>
            <person name="Lui A."/>
            <person name="MacDonald P.J.P."/>
            <person name="Montmayeur A."/>
            <person name="Murphy C."/>
            <person name="Neiman D."/>
            <person name="Pearson M."/>
            <person name="Priest M."/>
            <person name="Roberts A."/>
            <person name="Saif S."/>
            <person name="Shea T."/>
            <person name="Shenoy N."/>
            <person name="Sisk P."/>
            <person name="Stolte C."/>
            <person name="Sykes S."/>
            <person name="Wortman J."/>
            <person name="Nusbaum C."/>
            <person name="Birren B."/>
        </authorList>
    </citation>
    <scope>NUCLEOTIDE SEQUENCE [LARGE SCALE GENOMIC DNA]</scope>
    <source>
        <strain evidence="24 25">ATCC 51276</strain>
    </source>
</reference>
<sequence length="849" mass="91650">MEDSAGNIINPLISKGIIKPGKISILDGGMGTMLLAAGMKAGEHPEVFAFNNPGIVEDIHKKYIEAGSDIIYSCTFGANEKKLKGCGITTLQAVLSAVKTAKKAASLKEGVKVALDVGPIGELLEPLGTLSFDEAYNIYKEVMSIGEEAGADLIVVETFTDLYDAKAALLAAKENTSLPVVVTMSFESGGRTFTGTTIPSMATVLTGLGADAIGFNCSLGPKEILKFAEELVQWTDLPVVIKPNAGLPDPVTGKYNLNASDYASDMLAFKKFGVSMMGGCCGTDPEYINKLRLSLKCERDARNAADIKTAGMDSSDSDLNSSISINDRDYDENILENYKSTRKIRYGVCSSSKMVELNKVRVIGERLNPTGKPRFAQALLEHDMDYISRMAIEQEESGAQILDVNVGVPGADEPSLMIETVKAIQGITSLPLQIDSSNPAAIEAGLRAFNGKAIINSVNADDERLDLILPIAKKYGAAVIGLSLSERGVPQTAQERFDNAVYILKKAIEYGLKKEDVFIDCLTLTVSAQQEQAVQTLNALRKVKSELGLHCVLGVSNISFGLPERSHITESFLVQAMCCGLDLPIINPNVSSLMDAVYSYKVLSGEDENCSDYIMRFSANKESKEISGDIKCDVHADMTIEEAVLKGLKVQTREIAAKLLESMSENDLINNKLIPALDIVGDKYEKQIIFLPQLINSANAACEAFELIKERLAKSNTQGVSKGKIVLATVKGDIHDIGKNIVKIILENYGYRIIDLGRDVPIENVVKAVIEEKVNLVGLSALMTTTLPSMKETIEAVKAVSPECKIWVGGAVLTPDYAMEIGADYYAKDARASVDIAKLSFPETIEDNL</sequence>
<dbReference type="GO" id="GO:0005829">
    <property type="term" value="C:cytosol"/>
    <property type="evidence" value="ECO:0007669"/>
    <property type="project" value="TreeGrafter"/>
</dbReference>
<keyword evidence="25" id="KW-1185">Reference proteome</keyword>
<evidence type="ECO:0000256" key="2">
    <source>
        <dbReference type="ARBA" id="ARBA00001947"/>
    </source>
</evidence>
<keyword evidence="16" id="KW-0170">Cobalt</keyword>
<dbReference type="NCBIfam" id="NF005719">
    <property type="entry name" value="PRK07535.1"/>
    <property type="match status" value="1"/>
</dbReference>
<dbReference type="GO" id="GO:0050667">
    <property type="term" value="P:homocysteine metabolic process"/>
    <property type="evidence" value="ECO:0007669"/>
    <property type="project" value="TreeGrafter"/>
</dbReference>
<feature type="domain" description="B12-binding N-terminal" evidence="23">
    <location>
        <begin position="627"/>
        <end position="720"/>
    </location>
</feature>
<dbReference type="STRING" id="679200.HMPREF9333_00059"/>
<protein>
    <recommendedName>
        <fullName evidence="7">Methionine synthase</fullName>
        <ecNumber evidence="6">2.1.1.13</ecNumber>
    </recommendedName>
    <alternativeName>
        <fullName evidence="18">5-methyltetrahydrofolate--homocysteine methyltransferase</fullName>
    </alternativeName>
</protein>